<dbReference type="FunFam" id="3.40.47.10:FF:000010">
    <property type="entry name" value="Acetyl-CoA acetyltransferase (Thiolase)"/>
    <property type="match status" value="1"/>
</dbReference>
<gene>
    <name evidence="9" type="ORF">EPR50_G00188980</name>
</gene>
<dbReference type="Pfam" id="PF02803">
    <property type="entry name" value="Thiolase_C"/>
    <property type="match status" value="1"/>
</dbReference>
<evidence type="ECO:0000259" key="8">
    <source>
        <dbReference type="Pfam" id="PF02803"/>
    </source>
</evidence>
<dbReference type="InterPro" id="IPR020610">
    <property type="entry name" value="Thiolase_AS"/>
</dbReference>
<comment type="pathway">
    <text evidence="1">Lipid metabolism.</text>
</comment>
<sequence>MNSEPVVIVSAARTPIGSLNGALSTVPLPDLCSVVIKDVLKRAGVKPEEVSEVIMGHVLTAGHGQNPARQASVGAGIPYPVPAWSCQMVCGSGLKAVCLGAQSIQTGESTVVVAGGMESMSRAPHTLQMRAGVKMGDASLQDSMVADGLTDAFHGYHMGITAENVAKQWEVSREEQDLFAVQSQNKTEAAQKSGHFDQEIVPVMVPSRKGEELLTVELSRNCPVEVKMDEFPRHGSNMENMSKLRPCFIKNSSGTVTPGNSSGINDGAAATVLMSQSEAVRRGLKPMARIVSWAQAGLDPSIMGTGPIPAIRKAVEKAGWQLDQVDLFEINEAFSAQSVVVVKELGLNVDKVNVNGGAISLGHPIGMSGCRVLVTLLHTLQRTGGHKGVASLCIGGGMGIAMCVERV</sequence>
<evidence type="ECO:0000256" key="1">
    <source>
        <dbReference type="ARBA" id="ARBA00005189"/>
    </source>
</evidence>
<dbReference type="CDD" id="cd00751">
    <property type="entry name" value="thiolase"/>
    <property type="match status" value="1"/>
</dbReference>
<dbReference type="STRING" id="8167.A0A484CF60"/>
<comment type="similarity">
    <text evidence="2 6">Belongs to the thiolase-like superfamily. Thiolase family.</text>
</comment>
<dbReference type="PROSITE" id="PS00099">
    <property type="entry name" value="THIOLASE_3"/>
    <property type="match status" value="1"/>
</dbReference>
<dbReference type="AlphaFoldDB" id="A0A484CF60"/>
<dbReference type="NCBIfam" id="TIGR01930">
    <property type="entry name" value="AcCoA-C-Actrans"/>
    <property type="match status" value="1"/>
</dbReference>
<keyword evidence="4 6" id="KW-0012">Acyltransferase</keyword>
<feature type="domain" description="Thiolase N-terminal" evidence="7">
    <location>
        <begin position="6"/>
        <end position="277"/>
    </location>
</feature>
<dbReference type="InterPro" id="IPR016039">
    <property type="entry name" value="Thiolase-like"/>
</dbReference>
<comment type="caution">
    <text evidence="9">The sequence shown here is derived from an EMBL/GenBank/DDBJ whole genome shotgun (WGS) entry which is preliminary data.</text>
</comment>
<evidence type="ECO:0000256" key="4">
    <source>
        <dbReference type="ARBA" id="ARBA00023315"/>
    </source>
</evidence>
<dbReference type="InterPro" id="IPR020617">
    <property type="entry name" value="Thiolase_C"/>
</dbReference>
<feature type="active site" description="Acyl-thioester intermediate" evidence="5">
    <location>
        <position position="90"/>
    </location>
</feature>
<organism evidence="9 10">
    <name type="scientific">Perca flavescens</name>
    <name type="common">American yellow perch</name>
    <name type="synonym">Morone flavescens</name>
    <dbReference type="NCBI Taxonomy" id="8167"/>
    <lineage>
        <taxon>Eukaryota</taxon>
        <taxon>Metazoa</taxon>
        <taxon>Chordata</taxon>
        <taxon>Craniata</taxon>
        <taxon>Vertebrata</taxon>
        <taxon>Euteleostomi</taxon>
        <taxon>Actinopterygii</taxon>
        <taxon>Neopterygii</taxon>
        <taxon>Teleostei</taxon>
        <taxon>Neoteleostei</taxon>
        <taxon>Acanthomorphata</taxon>
        <taxon>Eupercaria</taxon>
        <taxon>Perciformes</taxon>
        <taxon>Percoidei</taxon>
        <taxon>Percidae</taxon>
        <taxon>Percinae</taxon>
        <taxon>Perca</taxon>
    </lineage>
</organism>
<feature type="active site" description="Proton acceptor" evidence="5">
    <location>
        <position position="393"/>
    </location>
</feature>
<dbReference type="InterPro" id="IPR020613">
    <property type="entry name" value="Thiolase_CS"/>
</dbReference>
<evidence type="ECO:0000313" key="9">
    <source>
        <dbReference type="EMBL" id="TDH00485.1"/>
    </source>
</evidence>
<dbReference type="InterPro" id="IPR002155">
    <property type="entry name" value="Thiolase"/>
</dbReference>
<evidence type="ECO:0000259" key="7">
    <source>
        <dbReference type="Pfam" id="PF00108"/>
    </source>
</evidence>
<name>A0A484CF60_PERFV</name>
<accession>A0A484CF60</accession>
<dbReference type="InterPro" id="IPR020616">
    <property type="entry name" value="Thiolase_N"/>
</dbReference>
<proteinExistence type="inferred from homology"/>
<dbReference type="SUPFAM" id="SSF53901">
    <property type="entry name" value="Thiolase-like"/>
    <property type="match status" value="2"/>
</dbReference>
<dbReference type="EMBL" id="SCKG01000018">
    <property type="protein sequence ID" value="TDH00485.1"/>
    <property type="molecule type" value="Genomic_DNA"/>
</dbReference>
<dbReference type="Proteomes" id="UP000295070">
    <property type="component" value="Chromosome 18"/>
</dbReference>
<dbReference type="Pfam" id="PF00108">
    <property type="entry name" value="Thiolase_N"/>
    <property type="match status" value="1"/>
</dbReference>
<evidence type="ECO:0000256" key="5">
    <source>
        <dbReference type="PIRSR" id="PIRSR000429-1"/>
    </source>
</evidence>
<evidence type="ECO:0000256" key="3">
    <source>
        <dbReference type="ARBA" id="ARBA00022679"/>
    </source>
</evidence>
<evidence type="ECO:0000313" key="10">
    <source>
        <dbReference type="Proteomes" id="UP000295070"/>
    </source>
</evidence>
<dbReference type="PANTHER" id="PTHR18919:SF107">
    <property type="entry name" value="ACETYL-COA ACETYLTRANSFERASE, CYTOSOLIC"/>
    <property type="match status" value="1"/>
</dbReference>
<reference evidence="9 10" key="1">
    <citation type="submission" date="2019-01" db="EMBL/GenBank/DDBJ databases">
        <title>A chromosome-scale genome assembly of the yellow perch, Perca flavescens.</title>
        <authorList>
            <person name="Feron R."/>
            <person name="Morvezen R."/>
            <person name="Bestin A."/>
            <person name="Haffray P."/>
            <person name="Klopp C."/>
            <person name="Zahm M."/>
            <person name="Cabau C."/>
            <person name="Roques C."/>
            <person name="Donnadieu C."/>
            <person name="Bouchez O."/>
            <person name="Christie M."/>
            <person name="Larson W."/>
            <person name="Guiguen Y."/>
        </authorList>
    </citation>
    <scope>NUCLEOTIDE SEQUENCE [LARGE SCALE GENOMIC DNA]</scope>
    <source>
        <strain evidence="9">YP-PL-M2</strain>
        <tissue evidence="9">Blood</tissue>
    </source>
</reference>
<keyword evidence="3 6" id="KW-0808">Transferase</keyword>
<dbReference type="GO" id="GO:0016747">
    <property type="term" value="F:acyltransferase activity, transferring groups other than amino-acyl groups"/>
    <property type="evidence" value="ECO:0007669"/>
    <property type="project" value="InterPro"/>
</dbReference>
<protein>
    <recommendedName>
        <fullName evidence="11">Acetyl-CoA acetyltransferase 2</fullName>
    </recommendedName>
</protein>
<dbReference type="PANTHER" id="PTHR18919">
    <property type="entry name" value="ACETYL-COA C-ACYLTRANSFERASE"/>
    <property type="match status" value="1"/>
</dbReference>
<keyword evidence="10" id="KW-1185">Reference proteome</keyword>
<dbReference type="PROSITE" id="PS00737">
    <property type="entry name" value="THIOLASE_2"/>
    <property type="match status" value="1"/>
</dbReference>
<feature type="active site" description="Proton acceptor" evidence="5">
    <location>
        <position position="363"/>
    </location>
</feature>
<evidence type="ECO:0000256" key="2">
    <source>
        <dbReference type="ARBA" id="ARBA00010982"/>
    </source>
</evidence>
<evidence type="ECO:0000256" key="6">
    <source>
        <dbReference type="RuleBase" id="RU003557"/>
    </source>
</evidence>
<feature type="domain" description="Thiolase C-terminal" evidence="8">
    <location>
        <begin position="284"/>
        <end position="406"/>
    </location>
</feature>
<dbReference type="PIRSF" id="PIRSF000429">
    <property type="entry name" value="Ac-CoA_Ac_transf"/>
    <property type="match status" value="1"/>
</dbReference>
<evidence type="ECO:0008006" key="11">
    <source>
        <dbReference type="Google" id="ProtNLM"/>
    </source>
</evidence>
<dbReference type="Gene3D" id="3.40.47.10">
    <property type="match status" value="2"/>
</dbReference>